<evidence type="ECO:0000313" key="3">
    <source>
        <dbReference type="Proteomes" id="UP000266292"/>
    </source>
</evidence>
<evidence type="ECO:0000313" key="2">
    <source>
        <dbReference type="EMBL" id="ARS35170.1"/>
    </source>
</evidence>
<feature type="transmembrane region" description="Helical" evidence="1">
    <location>
        <begin position="113"/>
        <end position="131"/>
    </location>
</feature>
<dbReference type="EMBL" id="CP021235">
    <property type="protein sequence ID" value="ARS35170.1"/>
    <property type="molecule type" value="Genomic_DNA"/>
</dbReference>
<sequence>MKIAKAKYSIKKAYMLAINSIAFYPIMIAFTLLAFSWLCTYLDKISVGEAVIRQVPFLRMDNADTVRSLLSSLLTGLISLVTFTFAMVMIVLSQVTSSFSPRLLPDLISKRGSQIVLGTIVGTVGFIIVVLSNVQTMQGGPEVPLLSTVLGMFLGFASLICFIYFIHKISNEIQIGNILNNLYRSTRDVLNREISSGSYEEDWEEDPDAVLVKAWDSGYFDTITEEGIKKASEKKGLQLRILKVQGAYLLKGEPFLKINKPLDKEIQELLEENVLLRHQEIVKENFYYGFKQLTEIAVKGLSPGVNDPGTAIQAIDYLMDLLCRLQELRGQKVARNSKGAPFIVYAPVPFEKTFYLCAASIRAYSTTDVAVQSRLIDLIAKISERDEQNRHKALLEKELDSIEEASGKDLKAQEDKEYLQTLLQHARKKYLT</sequence>
<dbReference type="OrthoDB" id="2955631at2"/>
<reference evidence="3" key="1">
    <citation type="submission" date="2017-05" db="EMBL/GenBank/DDBJ databases">
        <authorList>
            <person name="Ray J."/>
            <person name="Price M."/>
            <person name="Deutschbauer A."/>
        </authorList>
    </citation>
    <scope>NUCLEOTIDE SEQUENCE [LARGE SCALE GENOMIC DNA]</scope>
    <source>
        <strain evidence="3">DSM 19842</strain>
    </source>
</reference>
<protein>
    <recommendedName>
        <fullName evidence="4">DUF2254 domain-containing protein</fullName>
    </recommendedName>
</protein>
<dbReference type="KEGG" id="pact:CA264_06780"/>
<gene>
    <name evidence="2" type="ORF">CA264_06780</name>
</gene>
<dbReference type="Proteomes" id="UP000266292">
    <property type="component" value="Chromosome"/>
</dbReference>
<keyword evidence="1" id="KW-0812">Transmembrane</keyword>
<evidence type="ECO:0000256" key="1">
    <source>
        <dbReference type="SAM" id="Phobius"/>
    </source>
</evidence>
<keyword evidence="1" id="KW-0472">Membrane</keyword>
<dbReference type="AlphaFoldDB" id="A0A1X9YQM0"/>
<feature type="transmembrane region" description="Helical" evidence="1">
    <location>
        <begin position="69"/>
        <end position="92"/>
    </location>
</feature>
<accession>A0A1X9YQM0</accession>
<dbReference type="RefSeq" id="WP_025605738.1">
    <property type="nucleotide sequence ID" value="NZ_CP021235.1"/>
</dbReference>
<keyword evidence="1" id="KW-1133">Transmembrane helix</keyword>
<dbReference type="Pfam" id="PF10011">
    <property type="entry name" value="DUF2254"/>
    <property type="match status" value="1"/>
</dbReference>
<organism evidence="2 3">
    <name type="scientific">Pontibacter actiniarum</name>
    <dbReference type="NCBI Taxonomy" id="323450"/>
    <lineage>
        <taxon>Bacteria</taxon>
        <taxon>Pseudomonadati</taxon>
        <taxon>Bacteroidota</taxon>
        <taxon>Cytophagia</taxon>
        <taxon>Cytophagales</taxon>
        <taxon>Hymenobacteraceae</taxon>
        <taxon>Pontibacter</taxon>
    </lineage>
</organism>
<name>A0A1X9YQM0_9BACT</name>
<feature type="transmembrane region" description="Helical" evidence="1">
    <location>
        <begin position="21"/>
        <end position="38"/>
    </location>
</feature>
<dbReference type="STRING" id="709015.GCA_000472485_01354"/>
<evidence type="ECO:0008006" key="4">
    <source>
        <dbReference type="Google" id="ProtNLM"/>
    </source>
</evidence>
<proteinExistence type="predicted"/>
<dbReference type="InterPro" id="IPR018723">
    <property type="entry name" value="DUF2254_membrane"/>
</dbReference>
<feature type="transmembrane region" description="Helical" evidence="1">
    <location>
        <begin position="143"/>
        <end position="166"/>
    </location>
</feature>
<keyword evidence="3" id="KW-1185">Reference proteome</keyword>